<accession>A0A6S7GZN9</accession>
<evidence type="ECO:0000256" key="1">
    <source>
        <dbReference type="ARBA" id="ARBA00022741"/>
    </source>
</evidence>
<dbReference type="SUPFAM" id="SSF56112">
    <property type="entry name" value="Protein kinase-like (PK-like)"/>
    <property type="match status" value="1"/>
</dbReference>
<feature type="compositionally biased region" description="Basic residues" evidence="4">
    <location>
        <begin position="344"/>
        <end position="354"/>
    </location>
</feature>
<keyword evidence="5" id="KW-0418">Kinase</keyword>
<dbReference type="GO" id="GO:0097527">
    <property type="term" value="P:necroptotic signaling pathway"/>
    <property type="evidence" value="ECO:0007669"/>
    <property type="project" value="TreeGrafter"/>
</dbReference>
<feature type="compositionally biased region" description="Basic and acidic residues" evidence="4">
    <location>
        <begin position="327"/>
        <end position="337"/>
    </location>
</feature>
<feature type="compositionally biased region" description="Polar residues" evidence="4">
    <location>
        <begin position="316"/>
        <end position="326"/>
    </location>
</feature>
<dbReference type="Gene3D" id="1.10.510.10">
    <property type="entry name" value="Transferase(Phosphotransferase) domain 1"/>
    <property type="match status" value="1"/>
</dbReference>
<protein>
    <submittedName>
        <fullName evidence="5">Probable serine threonine- kinase DDB_G0271682</fullName>
    </submittedName>
</protein>
<dbReference type="Proteomes" id="UP001152795">
    <property type="component" value="Unassembled WGS sequence"/>
</dbReference>
<feature type="compositionally biased region" description="Basic and acidic residues" evidence="4">
    <location>
        <begin position="437"/>
        <end position="455"/>
    </location>
</feature>
<dbReference type="InterPro" id="IPR011009">
    <property type="entry name" value="Kinase-like_dom_sf"/>
</dbReference>
<gene>
    <name evidence="5" type="ORF">PACLA_8A064133</name>
</gene>
<dbReference type="Gene3D" id="3.30.200.20">
    <property type="entry name" value="Phosphorylase Kinase, domain 1"/>
    <property type="match status" value="1"/>
</dbReference>
<keyword evidence="5" id="KW-0808">Transferase</keyword>
<reference evidence="5" key="1">
    <citation type="submission" date="2020-04" db="EMBL/GenBank/DDBJ databases">
        <authorList>
            <person name="Alioto T."/>
            <person name="Alioto T."/>
            <person name="Gomez Garrido J."/>
        </authorList>
    </citation>
    <scope>NUCLEOTIDE SEQUENCE</scope>
    <source>
        <strain evidence="5">A484AB</strain>
    </source>
</reference>
<evidence type="ECO:0000313" key="5">
    <source>
        <dbReference type="EMBL" id="CAB3997458.1"/>
    </source>
</evidence>
<comment type="caution">
    <text evidence="5">The sequence shown here is derived from an EMBL/GenBank/DDBJ whole genome shotgun (WGS) entry which is preliminary data.</text>
</comment>
<evidence type="ECO:0000256" key="4">
    <source>
        <dbReference type="SAM" id="MobiDB-lite"/>
    </source>
</evidence>
<evidence type="ECO:0000256" key="2">
    <source>
        <dbReference type="ARBA" id="ARBA00022840"/>
    </source>
</evidence>
<dbReference type="PROSITE" id="PS00109">
    <property type="entry name" value="PROTEIN_KINASE_TYR"/>
    <property type="match status" value="1"/>
</dbReference>
<dbReference type="InterPro" id="IPR008266">
    <property type="entry name" value="Tyr_kinase_AS"/>
</dbReference>
<feature type="compositionally biased region" description="Basic and acidic residues" evidence="4">
    <location>
        <begin position="478"/>
        <end position="497"/>
    </location>
</feature>
<feature type="region of interest" description="Disordered" evidence="4">
    <location>
        <begin position="293"/>
        <end position="393"/>
    </location>
</feature>
<feature type="compositionally biased region" description="Polar residues" evidence="4">
    <location>
        <begin position="259"/>
        <end position="269"/>
    </location>
</feature>
<dbReference type="Pfam" id="PF00069">
    <property type="entry name" value="Pkinase"/>
    <property type="match status" value="1"/>
</dbReference>
<dbReference type="PROSITE" id="PS00107">
    <property type="entry name" value="PROTEIN_KINASE_ATP"/>
    <property type="match status" value="1"/>
</dbReference>
<evidence type="ECO:0000313" key="6">
    <source>
        <dbReference type="Proteomes" id="UP001152795"/>
    </source>
</evidence>
<dbReference type="AlphaFoldDB" id="A0A6S7GZN9"/>
<name>A0A6S7GZN9_PARCT</name>
<dbReference type="GO" id="GO:0005524">
    <property type="term" value="F:ATP binding"/>
    <property type="evidence" value="ECO:0007669"/>
    <property type="project" value="UniProtKB-UniRule"/>
</dbReference>
<dbReference type="InterPro" id="IPR017441">
    <property type="entry name" value="Protein_kinase_ATP_BS"/>
</dbReference>
<keyword evidence="2" id="KW-0067">ATP-binding</keyword>
<keyword evidence="6" id="KW-1185">Reference proteome</keyword>
<dbReference type="OrthoDB" id="4062651at2759"/>
<dbReference type="PROSITE" id="PS50011">
    <property type="entry name" value="PROTEIN_KINASE_DOM"/>
    <property type="match status" value="1"/>
</dbReference>
<dbReference type="PANTHER" id="PTHR44329:SF298">
    <property type="entry name" value="MIXED LINEAGE KINASE DOMAIN-LIKE PROTEIN"/>
    <property type="match status" value="1"/>
</dbReference>
<dbReference type="InterPro" id="IPR051681">
    <property type="entry name" value="Ser/Thr_Kinases-Pseudokinases"/>
</dbReference>
<dbReference type="EMBL" id="CACRXK020003103">
    <property type="protein sequence ID" value="CAB3997458.1"/>
    <property type="molecule type" value="Genomic_DNA"/>
</dbReference>
<organism evidence="5 6">
    <name type="scientific">Paramuricea clavata</name>
    <name type="common">Red gorgonian</name>
    <name type="synonym">Violescent sea-whip</name>
    <dbReference type="NCBI Taxonomy" id="317549"/>
    <lineage>
        <taxon>Eukaryota</taxon>
        <taxon>Metazoa</taxon>
        <taxon>Cnidaria</taxon>
        <taxon>Anthozoa</taxon>
        <taxon>Octocorallia</taxon>
        <taxon>Malacalcyonacea</taxon>
        <taxon>Plexauridae</taxon>
        <taxon>Paramuricea</taxon>
    </lineage>
</organism>
<evidence type="ECO:0000256" key="3">
    <source>
        <dbReference type="SAM" id="Coils"/>
    </source>
</evidence>
<dbReference type="PANTHER" id="PTHR44329">
    <property type="entry name" value="SERINE/THREONINE-PROTEIN KINASE TNNI3K-RELATED"/>
    <property type="match status" value="1"/>
</dbReference>
<feature type="region of interest" description="Disordered" evidence="4">
    <location>
        <begin position="428"/>
        <end position="504"/>
    </location>
</feature>
<dbReference type="GO" id="GO:0004672">
    <property type="term" value="F:protein kinase activity"/>
    <property type="evidence" value="ECO:0007669"/>
    <property type="project" value="InterPro"/>
</dbReference>
<feature type="coiled-coil region" evidence="3">
    <location>
        <begin position="158"/>
        <end position="213"/>
    </location>
</feature>
<feature type="non-terminal residue" evidence="5">
    <location>
        <position position="775"/>
    </location>
</feature>
<feature type="compositionally biased region" description="Basic and acidic residues" evidence="4">
    <location>
        <begin position="362"/>
        <end position="386"/>
    </location>
</feature>
<proteinExistence type="predicted"/>
<keyword evidence="3" id="KW-0175">Coiled coil</keyword>
<feature type="non-terminal residue" evidence="5">
    <location>
        <position position="1"/>
    </location>
</feature>
<keyword evidence="1" id="KW-0547">Nucleotide-binding</keyword>
<feature type="region of interest" description="Disordered" evidence="4">
    <location>
        <begin position="256"/>
        <end position="277"/>
    </location>
</feature>
<dbReference type="InterPro" id="IPR000719">
    <property type="entry name" value="Prot_kinase_dom"/>
</dbReference>
<sequence length="775" mass="90791">HGFISNNENSVPSQLAPILNAPPALEANVAVTNINFGALSDNYIGLDSKHEKQNEHCEPENSKNLTNETERVIDIESQDRGLDPEIEQVERPKEENIDETSKVQPVKDEDIDVTTNKLRFQKDNVDMTTKIEDFQNMNNIGLTSENQWLQEGNVHVTTDINQEEYINLHNEIERLKEENFNLNGKMQSHLDENNYLKRENSNLETINKLLEEDNSIFHQMNIQPMLGIQLRRLQFFEMDRLQQENSNLENQIQEKSELDNTNQQLQQEKSQLDDENQQLRQEKNRIINENQQLRQEKSQLKNENQQLRQERDQLDYENQQLRQENAPTRERSVRQRESAAPTRERRKQLRHQKSQLRNENQLLREEKAASRGESCFERRKQLRQEKSQLNNENQLLREEKGQLNNENQQFREEKSQLDHDNQQLRQEKSQLNNENQLLREEKAAPTREKKLRQEKSQLNNENQLLREEKGQLNNENQQFREEKSQLDHDNQQLRQEKSQLNNENQLLREEKAASRGESIITESGSVVVSNELLGKGAWGAVWAGDFYGTKVAVKEYYEIILSPHNLHLFQREINIASHCRHPNLLQFICATKNHQNRLLIVTELMDKALRAFVEQRARERSRLEYQEIKSISVDVARGLNYLHSKKPKPIIHRDVSSANVLLSIENSAVRRAKISDYGSANFMEKCNTANPGAAIYAAPEADRAKQDPKPALRAHDIKRELQQMQYGRGQRNICGQQLQRRICRCRSKDAEQLLPKITQVLKTEHMDARLRKNSE</sequence>